<comment type="caution">
    <text evidence="1">The sequence shown here is derived from an EMBL/GenBank/DDBJ whole genome shotgun (WGS) entry which is preliminary data.</text>
</comment>
<accession>A0A5D4HB93</accession>
<dbReference type="RefSeq" id="WP_148918676.1">
    <property type="nucleotide sequence ID" value="NZ_VTAV01000003.1"/>
</dbReference>
<proteinExistence type="predicted"/>
<evidence type="ECO:0000313" key="1">
    <source>
        <dbReference type="EMBL" id="TYR37089.1"/>
    </source>
</evidence>
<protein>
    <submittedName>
        <fullName evidence="1">Uncharacterized protein</fullName>
    </submittedName>
</protein>
<reference evidence="1 2" key="1">
    <citation type="submission" date="2019-08" db="EMBL/GenBank/DDBJ databases">
        <title>Phlebobacter frassis gen. nov. sp. nov., a new member of family Sphingobacteriaceae isolated from sand fly rearing media.</title>
        <authorList>
            <person name="Kakumanu M.L."/>
            <person name="Marayati B.F."/>
            <person name="Wada-Katsumata A."/>
            <person name="Wasserberg G."/>
            <person name="Schal C."/>
            <person name="Apperson C.S."/>
            <person name="Ponnusamy L."/>
        </authorList>
    </citation>
    <scope>NUCLEOTIDE SEQUENCE [LARGE SCALE GENOMIC DNA]</scope>
    <source>
        <strain evidence="1 2">SSI9</strain>
    </source>
</reference>
<name>A0A5D4HB93_9SPHI</name>
<dbReference type="AlphaFoldDB" id="A0A5D4HB93"/>
<sequence>MPRETFSGITFEKASNYWMKSGASSPMETWHNNRISTTTLSKSLKNSIPNGFAKKFAGNINL</sequence>
<evidence type="ECO:0000313" key="2">
    <source>
        <dbReference type="Proteomes" id="UP000322362"/>
    </source>
</evidence>
<organism evidence="1 2">
    <name type="scientific">Sphingobacterium phlebotomi</name>
    <dbReference type="NCBI Taxonomy" id="2605433"/>
    <lineage>
        <taxon>Bacteria</taxon>
        <taxon>Pseudomonadati</taxon>
        <taxon>Bacteroidota</taxon>
        <taxon>Sphingobacteriia</taxon>
        <taxon>Sphingobacteriales</taxon>
        <taxon>Sphingobacteriaceae</taxon>
        <taxon>Sphingobacterium</taxon>
    </lineage>
</organism>
<gene>
    <name evidence="1" type="ORF">FXV77_07930</name>
</gene>
<dbReference type="EMBL" id="VTAV01000003">
    <property type="protein sequence ID" value="TYR37089.1"/>
    <property type="molecule type" value="Genomic_DNA"/>
</dbReference>
<dbReference type="Proteomes" id="UP000322362">
    <property type="component" value="Unassembled WGS sequence"/>
</dbReference>
<keyword evidence="2" id="KW-1185">Reference proteome</keyword>